<dbReference type="AlphaFoldDB" id="A0A8H7WCU4"/>
<dbReference type="SUPFAM" id="SSF53474">
    <property type="entry name" value="alpha/beta-Hydrolases"/>
    <property type="match status" value="1"/>
</dbReference>
<proteinExistence type="predicted"/>
<organism evidence="2 3">
    <name type="scientific">Cadophora malorum</name>
    <dbReference type="NCBI Taxonomy" id="108018"/>
    <lineage>
        <taxon>Eukaryota</taxon>
        <taxon>Fungi</taxon>
        <taxon>Dikarya</taxon>
        <taxon>Ascomycota</taxon>
        <taxon>Pezizomycotina</taxon>
        <taxon>Leotiomycetes</taxon>
        <taxon>Helotiales</taxon>
        <taxon>Ploettnerulaceae</taxon>
        <taxon>Cadophora</taxon>
    </lineage>
</organism>
<comment type="caution">
    <text evidence="2">The sequence shown here is derived from an EMBL/GenBank/DDBJ whole genome shotgun (WGS) entry which is preliminary data.</text>
</comment>
<protein>
    <recommendedName>
        <fullName evidence="1">AB hydrolase-1 domain-containing protein</fullName>
    </recommendedName>
</protein>
<sequence>MSFESPFTIKEHIIPCAHIREDLTTTSNAQESWRMSVKQYTPISNPKPREGDVTIIGSHGNGFLKELYEPFWADLYHFLSTHGIRIRSIWVPTTSSYNTLLNSSLIHDPVSAFDHTRDILHMVNHFRSSILQPILGIGHSIGASQLAMASVFHPTLFAGLVLLDPIFVPDAKTGMAERLARFAVRRPNEWKTRREAEGLTAVVWKDWDVRVRRAWNEYALEPVDVKEPMGRTRLTWGRDQEVSSYQQCGHVFPFVAEQGEEDTRIGNGKMTEWGNGKGVIFVKGPAQMWKFLPMMSSNTLILCGEKPGSALPEMREVWKERIGSDKMFGRRGMEKKVDVETVEGTGHLLPMEKPGVCAERAASWIKEELTVWRKREMGPTRKWRNLGKQEREKKAEEWLLGLKEKL</sequence>
<accession>A0A8H7WCU4</accession>
<dbReference type="InterPro" id="IPR000073">
    <property type="entry name" value="AB_hydrolase_1"/>
</dbReference>
<dbReference type="InterPro" id="IPR029058">
    <property type="entry name" value="AB_hydrolase_fold"/>
</dbReference>
<reference evidence="2" key="1">
    <citation type="submission" date="2021-02" db="EMBL/GenBank/DDBJ databases">
        <title>Genome sequence Cadophora malorum strain M34.</title>
        <authorList>
            <person name="Stefanovic E."/>
            <person name="Vu D."/>
            <person name="Scully C."/>
            <person name="Dijksterhuis J."/>
            <person name="Roader J."/>
            <person name="Houbraken J."/>
        </authorList>
    </citation>
    <scope>NUCLEOTIDE SEQUENCE</scope>
    <source>
        <strain evidence="2">M34</strain>
    </source>
</reference>
<evidence type="ECO:0000313" key="3">
    <source>
        <dbReference type="Proteomes" id="UP000664132"/>
    </source>
</evidence>
<keyword evidence="3" id="KW-1185">Reference proteome</keyword>
<gene>
    <name evidence="2" type="ORF">IFR04_004469</name>
</gene>
<feature type="domain" description="AB hydrolase-1" evidence="1">
    <location>
        <begin position="59"/>
        <end position="248"/>
    </location>
</feature>
<evidence type="ECO:0000313" key="2">
    <source>
        <dbReference type="EMBL" id="KAG4422445.1"/>
    </source>
</evidence>
<name>A0A8H7WCU4_9HELO</name>
<dbReference type="EMBL" id="JAFJYH010000049">
    <property type="protein sequence ID" value="KAG4422445.1"/>
    <property type="molecule type" value="Genomic_DNA"/>
</dbReference>
<evidence type="ECO:0000259" key="1">
    <source>
        <dbReference type="Pfam" id="PF12697"/>
    </source>
</evidence>
<dbReference type="Proteomes" id="UP000664132">
    <property type="component" value="Unassembled WGS sequence"/>
</dbReference>
<dbReference type="Pfam" id="PF12697">
    <property type="entry name" value="Abhydrolase_6"/>
    <property type="match status" value="1"/>
</dbReference>
<dbReference type="Gene3D" id="3.40.50.1820">
    <property type="entry name" value="alpha/beta hydrolase"/>
    <property type="match status" value="1"/>
</dbReference>
<dbReference type="OrthoDB" id="94039at2759"/>